<dbReference type="EMBL" id="JAOVQM010000002">
    <property type="protein sequence ID" value="MCV2231704.1"/>
    <property type="molecule type" value="Genomic_DNA"/>
</dbReference>
<evidence type="ECO:0000313" key="13">
    <source>
        <dbReference type="EMBL" id="MCV2231704.1"/>
    </source>
</evidence>
<accession>A0ABT2Y4P5</accession>
<keyword evidence="6" id="KW-0547">Nucleotide-binding</keyword>
<dbReference type="SUPFAM" id="SSF81301">
    <property type="entry name" value="Nucleotidyltransferase"/>
    <property type="match status" value="1"/>
</dbReference>
<evidence type="ECO:0000256" key="8">
    <source>
        <dbReference type="ARBA" id="ARBA00022884"/>
    </source>
</evidence>
<dbReference type="InterPro" id="IPR032810">
    <property type="entry name" value="CCA-adding_enz_C"/>
</dbReference>
<evidence type="ECO:0000256" key="7">
    <source>
        <dbReference type="ARBA" id="ARBA00022842"/>
    </source>
</evidence>
<evidence type="ECO:0000256" key="3">
    <source>
        <dbReference type="ARBA" id="ARBA00022694"/>
    </source>
</evidence>
<evidence type="ECO:0000256" key="6">
    <source>
        <dbReference type="ARBA" id="ARBA00022741"/>
    </source>
</evidence>
<dbReference type="Gene3D" id="1.10.110.30">
    <property type="match status" value="1"/>
</dbReference>
<feature type="domain" description="tRNA nucleotidyltransferase/poly(A) polymerase RNA and SrmB- binding" evidence="11">
    <location>
        <begin position="167"/>
        <end position="226"/>
    </location>
</feature>
<reference evidence="13" key="1">
    <citation type="submission" date="2022-09" db="EMBL/GenBank/DDBJ databases">
        <title>Novel Mycoplasma species identified in domestic and wild animals.</title>
        <authorList>
            <person name="Volokhov D.V."/>
            <person name="Furtak V.A."/>
            <person name="Zagorodnyaya T.A."/>
        </authorList>
    </citation>
    <scope>NUCLEOTIDE SEQUENCE</scope>
    <source>
        <strain evidence="13">Oakley</strain>
    </source>
</reference>
<dbReference type="NCBIfam" id="NF009814">
    <property type="entry name" value="PRK13299.1"/>
    <property type="match status" value="1"/>
</dbReference>
<evidence type="ECO:0000313" key="14">
    <source>
        <dbReference type="Proteomes" id="UP001177160"/>
    </source>
</evidence>
<evidence type="ECO:0000259" key="10">
    <source>
        <dbReference type="Pfam" id="PF01743"/>
    </source>
</evidence>
<keyword evidence="7" id="KW-0460">Magnesium</keyword>
<dbReference type="Gene3D" id="1.10.246.80">
    <property type="match status" value="1"/>
</dbReference>
<comment type="caution">
    <text evidence="13">The sequence shown here is derived from an EMBL/GenBank/DDBJ whole genome shotgun (WGS) entry which is preliminary data.</text>
</comment>
<dbReference type="Pfam" id="PF01743">
    <property type="entry name" value="PolyA_pol"/>
    <property type="match status" value="1"/>
</dbReference>
<dbReference type="InterPro" id="IPR050264">
    <property type="entry name" value="Bact_CCA-adding_enz_type3_sf"/>
</dbReference>
<dbReference type="SUPFAM" id="SSF81891">
    <property type="entry name" value="Poly A polymerase C-terminal region-like"/>
    <property type="match status" value="1"/>
</dbReference>
<dbReference type="Gene3D" id="3.30.460.10">
    <property type="entry name" value="Beta Polymerase, domain 2"/>
    <property type="match status" value="1"/>
</dbReference>
<keyword evidence="4 13" id="KW-0548">Nucleotidyltransferase</keyword>
<feature type="domain" description="Poly A polymerase head" evidence="10">
    <location>
        <begin position="21"/>
        <end position="140"/>
    </location>
</feature>
<feature type="domain" description="CCA-adding enzyme C-terminal" evidence="12">
    <location>
        <begin position="258"/>
        <end position="376"/>
    </location>
</feature>
<comment type="similarity">
    <text evidence="9">Belongs to the tRNA nucleotidyltransferase/poly(A) polymerase family.</text>
</comment>
<dbReference type="Proteomes" id="UP001177160">
    <property type="component" value="Unassembled WGS sequence"/>
</dbReference>
<evidence type="ECO:0000259" key="12">
    <source>
        <dbReference type="Pfam" id="PF13735"/>
    </source>
</evidence>
<gene>
    <name evidence="13" type="ORF">N7548_02580</name>
</gene>
<evidence type="ECO:0000256" key="2">
    <source>
        <dbReference type="ARBA" id="ARBA00022679"/>
    </source>
</evidence>
<dbReference type="InterPro" id="IPR043519">
    <property type="entry name" value="NT_sf"/>
</dbReference>
<dbReference type="PANTHER" id="PTHR46173">
    <property type="entry name" value="CCA TRNA NUCLEOTIDYLTRANSFERASE 1, MITOCHONDRIAL"/>
    <property type="match status" value="1"/>
</dbReference>
<dbReference type="RefSeq" id="WP_263607853.1">
    <property type="nucleotide sequence ID" value="NZ_JAOVQM010000002.1"/>
</dbReference>
<keyword evidence="14" id="KW-1185">Reference proteome</keyword>
<evidence type="ECO:0000259" key="11">
    <source>
        <dbReference type="Pfam" id="PF12627"/>
    </source>
</evidence>
<dbReference type="EC" id="2.7.7.72" evidence="13"/>
<name>A0ABT2Y4P5_9MOLU</name>
<keyword evidence="2 9" id="KW-0808">Transferase</keyword>
<dbReference type="GO" id="GO:0004810">
    <property type="term" value="F:CCA tRNA nucleotidyltransferase activity"/>
    <property type="evidence" value="ECO:0007669"/>
    <property type="project" value="UniProtKB-EC"/>
</dbReference>
<organism evidence="13 14">
    <name type="scientific">Paracholeplasma manati</name>
    <dbReference type="NCBI Taxonomy" id="591373"/>
    <lineage>
        <taxon>Bacteria</taxon>
        <taxon>Bacillati</taxon>
        <taxon>Mycoplasmatota</taxon>
        <taxon>Mollicutes</taxon>
        <taxon>Acholeplasmatales</taxon>
        <taxon>Acholeplasmataceae</taxon>
        <taxon>Paracholeplasma</taxon>
    </lineage>
</organism>
<dbReference type="PANTHER" id="PTHR46173:SF1">
    <property type="entry name" value="CCA TRNA NUCLEOTIDYLTRANSFERASE 1, MITOCHONDRIAL"/>
    <property type="match status" value="1"/>
</dbReference>
<evidence type="ECO:0000256" key="5">
    <source>
        <dbReference type="ARBA" id="ARBA00022723"/>
    </source>
</evidence>
<evidence type="ECO:0000256" key="1">
    <source>
        <dbReference type="ARBA" id="ARBA00001946"/>
    </source>
</evidence>
<proteinExistence type="inferred from homology"/>
<dbReference type="Gene3D" id="1.20.58.560">
    <property type="match status" value="1"/>
</dbReference>
<evidence type="ECO:0000256" key="9">
    <source>
        <dbReference type="RuleBase" id="RU003953"/>
    </source>
</evidence>
<dbReference type="Pfam" id="PF13735">
    <property type="entry name" value="tRNA_NucTran2_2"/>
    <property type="match status" value="1"/>
</dbReference>
<keyword evidence="5" id="KW-0479">Metal-binding</keyword>
<dbReference type="CDD" id="cd05398">
    <property type="entry name" value="NT_ClassII-CCAase"/>
    <property type="match status" value="1"/>
</dbReference>
<evidence type="ECO:0000256" key="4">
    <source>
        <dbReference type="ARBA" id="ARBA00022695"/>
    </source>
</evidence>
<protein>
    <submittedName>
        <fullName evidence="13">CCA tRNA nucleotidyltransferase</fullName>
        <ecNumber evidence="13">2.7.7.72</ecNumber>
    </submittedName>
</protein>
<keyword evidence="3" id="KW-0819">tRNA processing</keyword>
<dbReference type="Pfam" id="PF12627">
    <property type="entry name" value="PolyA_pol_RNAbd"/>
    <property type="match status" value="1"/>
</dbReference>
<dbReference type="InterPro" id="IPR002646">
    <property type="entry name" value="PolA_pol_head_dom"/>
</dbReference>
<sequence>MDAIKQSLYVIRALKKQNFEAFFVGGCVRDFLLKRETNDVDIATAANPYKVMDITKAKPTGLPYGTVSIQKDKLKIEITTYRRDGNYLDNRHPDEVIPVQTIEEDVKRRDFTINGLAMNDAYQIFDYVGGKEDLRLKIIRAIGNPDERFQEDSLRILRAAYFQSKLGFQIEKETRLSMAKNKDLILNLPNERVFTELIKLLKEPHQLNALKTLDTSGISTVLPGLDKGIRFVVENMKEPLFIDAFFGLCFSLNGSVPSAWKFSNIARLKYEKVVELVNRNQPLSNVDLFTQGLEIALLTNKVSFLLGKSSNQKRALEERFQQLPIKSALDLKLRGSDLISITNKKQGAWVSKAIDDMVIAVLENRVQNDYEALKAYVLQKEVKHEK</sequence>
<dbReference type="InterPro" id="IPR032828">
    <property type="entry name" value="PolyA_RNA-bd"/>
</dbReference>
<keyword evidence="8 9" id="KW-0694">RNA-binding</keyword>
<comment type="cofactor">
    <cofactor evidence="1">
        <name>Mg(2+)</name>
        <dbReference type="ChEBI" id="CHEBI:18420"/>
    </cofactor>
</comment>